<gene>
    <name evidence="1" type="ORF">EDD68_11366</name>
</gene>
<dbReference type="EMBL" id="SMAN01000013">
    <property type="protein sequence ID" value="TCT20502.1"/>
    <property type="molecule type" value="Genomic_DNA"/>
</dbReference>
<evidence type="ECO:0000313" key="2">
    <source>
        <dbReference type="Proteomes" id="UP000294650"/>
    </source>
</evidence>
<dbReference type="Gene3D" id="1.50.10.10">
    <property type="match status" value="1"/>
</dbReference>
<proteinExistence type="predicted"/>
<dbReference type="Proteomes" id="UP000294650">
    <property type="component" value="Unassembled WGS sequence"/>
</dbReference>
<organism evidence="1 2">
    <name type="scientific">Melghiribacillus thermohalophilus</name>
    <dbReference type="NCBI Taxonomy" id="1324956"/>
    <lineage>
        <taxon>Bacteria</taxon>
        <taxon>Bacillati</taxon>
        <taxon>Bacillota</taxon>
        <taxon>Bacilli</taxon>
        <taxon>Bacillales</taxon>
        <taxon>Bacillaceae</taxon>
        <taxon>Melghiribacillus</taxon>
    </lineage>
</organism>
<dbReference type="InterPro" id="IPR008928">
    <property type="entry name" value="6-hairpin_glycosidase_sf"/>
</dbReference>
<keyword evidence="1" id="KW-0378">Hydrolase</keyword>
<comment type="caution">
    <text evidence="1">The sequence shown here is derived from an EMBL/GenBank/DDBJ whole genome shotgun (WGS) entry which is preliminary data.</text>
</comment>
<dbReference type="GO" id="GO:0005975">
    <property type="term" value="P:carbohydrate metabolic process"/>
    <property type="evidence" value="ECO:0007669"/>
    <property type="project" value="InterPro"/>
</dbReference>
<keyword evidence="2" id="KW-1185">Reference proteome</keyword>
<dbReference type="InterPro" id="IPR000852">
    <property type="entry name" value="Glyco_hydro_52"/>
</dbReference>
<dbReference type="GO" id="GO:0009044">
    <property type="term" value="F:xylan 1,4-beta-xylosidase activity"/>
    <property type="evidence" value="ECO:0007669"/>
    <property type="project" value="InterPro"/>
</dbReference>
<dbReference type="AlphaFoldDB" id="A0A4V2V1A5"/>
<dbReference type="SUPFAM" id="SSF48208">
    <property type="entry name" value="Six-hairpin glycosidases"/>
    <property type="match status" value="1"/>
</dbReference>
<dbReference type="InterPro" id="IPR012341">
    <property type="entry name" value="6hp_glycosidase-like_sf"/>
</dbReference>
<dbReference type="PRINTS" id="PR00845">
    <property type="entry name" value="GLHYDRLASE52"/>
</dbReference>
<sequence length="703" mass="79147">MPENIFFNAHHSPIGAYSSFTLGFPGNGGGLDLELGRSPRKNVYIGIESFEQEGTYEALPFFGSKEDESLRFDMENPDPNPDKPDIIQPFNRKAITREFFAGTDTWKAGDLTFTIYSQVQPIPDPESATDEELKLTLVPAVLAELTVDNRKGQKTRRAFFGFEGSDPYSAMRRLDDTSDLTGVGQGRLTAIATRQEGVESAMHFSMEDILTATHKENWTFGLGTVGALIMEVPAGEIKTFQFAVGFYRGGITTSGLNTSYFYTTYFSDIEEVVSYAMEKFEIIKQRAIESNNLVEQSPLTADQKFMLAHAIRSYYGNTQLLVHDGNPVWIVNEGEYRMMNTFDLTVDQLFFELKMNPWVIKNVLDMFVKRYSYRDEVKFPGDDRTYPGGLSFTHDMGIANTFSRPHYSSYELYGIDGCFSHMTHEQLVNWVLTASVYVARTKDQAWLHENMDVFKECLASLLHRDHPESEKRNGIMGLDSSRTKDGAEITTYDSLDISLGQARNNIYLAGKTWASYVLLENLFAKQGEEGLAEIAGEQAAKSAKTITSHMTDAGYIPAVFEGGNQSKIIPAIEGLVYPYIAGLREAVHEDGPYGDYIRALKQHLKTILKKGVCLFEDGGWKLSSKSNNSWLSKIYLNQFIARKILGLPWDEKGKEADRAHVKWLTHPELSVWSWSDQIISGKISASKYYPRGVTSILWLEEQG</sequence>
<reference evidence="1 2" key="1">
    <citation type="submission" date="2019-03" db="EMBL/GenBank/DDBJ databases">
        <title>Genomic Encyclopedia of Type Strains, Phase IV (KMG-IV): sequencing the most valuable type-strain genomes for metagenomic binning, comparative biology and taxonomic classification.</title>
        <authorList>
            <person name="Goeker M."/>
        </authorList>
    </citation>
    <scope>NUCLEOTIDE SEQUENCE [LARGE SCALE GENOMIC DNA]</scope>
    <source>
        <strain evidence="1 2">DSM 25894</strain>
    </source>
</reference>
<dbReference type="OrthoDB" id="6376039at2"/>
<protein>
    <submittedName>
        <fullName evidence="1">Glycosyl hydrolase family 52</fullName>
    </submittedName>
</protein>
<dbReference type="RefSeq" id="WP_132372081.1">
    <property type="nucleotide sequence ID" value="NZ_SMAN01000013.1"/>
</dbReference>
<dbReference type="Pfam" id="PF03512">
    <property type="entry name" value="Glyco_hydro_52"/>
    <property type="match status" value="1"/>
</dbReference>
<name>A0A4V2V1A5_9BACI</name>
<accession>A0A4V2V1A5</accession>
<evidence type="ECO:0000313" key="1">
    <source>
        <dbReference type="EMBL" id="TCT20502.1"/>
    </source>
</evidence>